<dbReference type="SUPFAM" id="SSF55326">
    <property type="entry name" value="PurM N-terminal domain-like"/>
    <property type="match status" value="2"/>
</dbReference>
<dbReference type="SUPFAM" id="SSF52317">
    <property type="entry name" value="Class I glutamine amidotransferase-like"/>
    <property type="match status" value="1"/>
</dbReference>
<dbReference type="GO" id="GO:0006164">
    <property type="term" value="P:purine nucleotide biosynthetic process"/>
    <property type="evidence" value="ECO:0007669"/>
    <property type="project" value="UniProtKB-KW"/>
</dbReference>
<dbReference type="Pfam" id="PF02769">
    <property type="entry name" value="AIRS_C"/>
    <property type="match status" value="1"/>
</dbReference>
<keyword evidence="4" id="KW-0658">Purine biosynthesis</keyword>
<evidence type="ECO:0000259" key="8">
    <source>
        <dbReference type="Pfam" id="PF18072"/>
    </source>
</evidence>
<dbReference type="Pfam" id="PF18072">
    <property type="entry name" value="FGAR-AT_linker"/>
    <property type="match status" value="1"/>
</dbReference>
<keyword evidence="10" id="KW-1185">Reference proteome</keyword>
<organism evidence="9 10">
    <name type="scientific">Acidilutibacter cellobiosedens</name>
    <dbReference type="NCBI Taxonomy" id="2507161"/>
    <lineage>
        <taxon>Bacteria</taxon>
        <taxon>Bacillati</taxon>
        <taxon>Bacillota</taxon>
        <taxon>Tissierellia</taxon>
        <taxon>Tissierellales</taxon>
        <taxon>Acidilutibacteraceae</taxon>
        <taxon>Acidilutibacter</taxon>
    </lineage>
</organism>
<dbReference type="SMART" id="SM01211">
    <property type="entry name" value="GATase_5"/>
    <property type="match status" value="1"/>
</dbReference>
<dbReference type="SUPFAM" id="SSF56042">
    <property type="entry name" value="PurM C-terminal domain-like"/>
    <property type="match status" value="2"/>
</dbReference>
<dbReference type="FunFam" id="3.30.1330.10:FF:000013">
    <property type="entry name" value="Phosphoribosylformylglycinamidine synthase"/>
    <property type="match status" value="1"/>
</dbReference>
<keyword evidence="5" id="KW-0067">ATP-binding</keyword>
<accession>A0A410Q9E8</accession>
<dbReference type="GO" id="GO:0005524">
    <property type="term" value="F:ATP binding"/>
    <property type="evidence" value="ECO:0007669"/>
    <property type="project" value="UniProtKB-KW"/>
</dbReference>
<dbReference type="KEGG" id="spoa:EQM13_02425"/>
<dbReference type="InterPro" id="IPR036676">
    <property type="entry name" value="PurM-like_C_sf"/>
</dbReference>
<dbReference type="InterPro" id="IPR036921">
    <property type="entry name" value="PurM-like_N_sf"/>
</dbReference>
<gene>
    <name evidence="9" type="ORF">EQM13_02425</name>
</gene>
<dbReference type="AlphaFoldDB" id="A0A410Q9E8"/>
<dbReference type="GO" id="GO:0046872">
    <property type="term" value="F:metal ion binding"/>
    <property type="evidence" value="ECO:0007669"/>
    <property type="project" value="UniProtKB-KW"/>
</dbReference>
<keyword evidence="1 9" id="KW-0436">Ligase</keyword>
<evidence type="ECO:0000256" key="3">
    <source>
        <dbReference type="ARBA" id="ARBA00022741"/>
    </source>
</evidence>
<keyword evidence="2" id="KW-0479">Metal-binding</keyword>
<reference evidence="10" key="1">
    <citation type="submission" date="2019-01" db="EMBL/GenBank/DDBJ databases">
        <title>Draft genomes of a novel of Sporanaerobacter strains.</title>
        <authorList>
            <person name="Ma S."/>
        </authorList>
    </citation>
    <scope>NUCLEOTIDE SEQUENCE [LARGE SCALE GENOMIC DNA]</scope>
    <source>
        <strain evidence="10">NJN-17</strain>
    </source>
</reference>
<feature type="domain" description="PurM-like C-terminal" evidence="7">
    <location>
        <begin position="442"/>
        <end position="595"/>
    </location>
</feature>
<evidence type="ECO:0000313" key="9">
    <source>
        <dbReference type="EMBL" id="QAT60508.1"/>
    </source>
</evidence>
<dbReference type="OrthoDB" id="9804441at2"/>
<feature type="domain" description="Phosphoribosylformylglycinamidine synthase linker" evidence="8">
    <location>
        <begin position="181"/>
        <end position="230"/>
    </location>
</feature>
<keyword evidence="6" id="KW-0460">Magnesium</keyword>
<dbReference type="Gene3D" id="3.90.650.10">
    <property type="entry name" value="PurM-like C-terminal domain"/>
    <property type="match status" value="2"/>
</dbReference>
<proteinExistence type="predicted"/>
<dbReference type="GO" id="GO:0004642">
    <property type="term" value="F:phosphoribosylformylglycinamidine synthase activity"/>
    <property type="evidence" value="ECO:0007669"/>
    <property type="project" value="UniProtKB-EC"/>
</dbReference>
<evidence type="ECO:0000256" key="6">
    <source>
        <dbReference type="ARBA" id="ARBA00022842"/>
    </source>
</evidence>
<dbReference type="RefSeq" id="WP_071139793.1">
    <property type="nucleotide sequence ID" value="NZ_CP035282.1"/>
</dbReference>
<dbReference type="InterPro" id="IPR041609">
    <property type="entry name" value="PurL_linker"/>
</dbReference>
<protein>
    <submittedName>
        <fullName evidence="9">Phosphoribosylformylglycinamidine synthase</fullName>
        <ecNumber evidence="9">6.3.5.3</ecNumber>
    </submittedName>
</protein>
<dbReference type="EC" id="6.3.5.3" evidence="9"/>
<keyword evidence="3" id="KW-0547">Nucleotide-binding</keyword>
<dbReference type="Gene3D" id="3.40.50.880">
    <property type="match status" value="1"/>
</dbReference>
<evidence type="ECO:0000256" key="5">
    <source>
        <dbReference type="ARBA" id="ARBA00022840"/>
    </source>
</evidence>
<sequence length="1254" mass="140392">MNSPVRRIFVEKKRKFNIEAERLYNDLKQNLSIKGLEEVRILNRYDIQEISDDAYLKSLKTIFSEPNVDTVYEEKIETKDEWKIFGIEYLPGQYDQRADSAVQCIEILTEKEKPIINTAKIIILKGNITNEEFKKIKHYCINPVDRREAELTKPDNLENEIISPDNVITLDGFIEKSPKELEEFKNTLGLAMSIEDIKFCQEYFKLTEKRNPTITEIKVIDTYWSDHCRHTTFQTKINSVNFDKGFYCDSIKKAYEEYLSTREYVYGNSKKNVCLMDIAVIGMKELKKRGLLNDLDDSDEINACSINVDVDVDGKIEKWLVMFKNETHNHPTEIEPFGGAATCLGGAIRDPLSGRAYVYQAMRVTGSGDPRKSIEDTLPGKLPQRKITTEAARGYSSYGNQIGIATGHVSEIYNEGYVAKRMEIGAVIAAVKKENVIRKKPKTGDLIILIGGRTGRDGCGGATGSSKSHTDKSILTCGSEVQKGNAPTERKLLRLFRNPQFSKIVKRCNDFGAGGVSVAVGELTDSIEINLDNVLKKYEGLDGTELAISESQERMAVVINKEDLELMKKYVEEENLEATIVGKVTDDNRLKMMWKNKKILDIDRKFLDTNGAQQNTDVYVEEPDSENYFNTIPECLNKNSLKTAFIDNLKSINVASQKGLVERFDSTIGAGTILMPFGGKYQLTPSLGMTAKIPVLRGYTDTCTLMAYGFDSELSTWSPFHGGMYAVVDSVAKIVAMGGNHKNIKLTFQEYFEKLTDDKKWGKPLSALLGAYEAQKNLKVAAIGGKDSMSGSFNDLNVPPTLVSFAVCVGNAKNIISPEFKKVGSQIVIIKSPRKENQLPDFETLNKNFSAIHELIINKKILSAYTIGIGGIAASISKMAFGNKIGMVFTREMTRKKLFSPDYGSIILEIDEKENLNELLGNLKYEIIGRTNKNSVININSTKIDLECAIKKWEEPLNNVFPIRRSINDSAENISYERENTFKAKFSTSKPKVFIPVFPGTNCEYDMKRAFEKAGGDVDIFVFKNLAPQDIKDSIKSMAEKIKNSQIIALPGGFSAGDEPDGSGKFIATVFKNPYIAEEVTNFLNNRDGLILGICNGFQALIKLGLLPYGEIREMDEESPTLTFNKIGRHISRMVQTKVVSNLSPWFSNVKVGDIFTIPISHGEGRLISNEKIFKEMTKNGQIATQYVDFYGNANYDGSFNPNGSFQCIEGITSPDGRILGKMGHSERIGKHLYKNIAGKSDQRLFEAGISYFK</sequence>
<dbReference type="CDD" id="cd02203">
    <property type="entry name" value="PurL_repeat1"/>
    <property type="match status" value="1"/>
</dbReference>
<dbReference type="PANTHER" id="PTHR10099:SF1">
    <property type="entry name" value="PHOSPHORIBOSYLFORMYLGLYCINAMIDINE SYNTHASE"/>
    <property type="match status" value="1"/>
</dbReference>
<dbReference type="Gene3D" id="3.30.1330.10">
    <property type="entry name" value="PurM-like, N-terminal domain"/>
    <property type="match status" value="2"/>
</dbReference>
<dbReference type="Pfam" id="PF13507">
    <property type="entry name" value="GATase_5"/>
    <property type="match status" value="1"/>
</dbReference>
<name>A0A410Q9E8_9FIRM</name>
<dbReference type="InterPro" id="IPR010141">
    <property type="entry name" value="FGAM_synthase"/>
</dbReference>
<dbReference type="PROSITE" id="PS51273">
    <property type="entry name" value="GATASE_TYPE_1"/>
    <property type="match status" value="1"/>
</dbReference>
<dbReference type="Proteomes" id="UP000287969">
    <property type="component" value="Chromosome"/>
</dbReference>
<dbReference type="EMBL" id="CP035282">
    <property type="protein sequence ID" value="QAT60508.1"/>
    <property type="molecule type" value="Genomic_DNA"/>
</dbReference>
<evidence type="ECO:0000313" key="10">
    <source>
        <dbReference type="Proteomes" id="UP000287969"/>
    </source>
</evidence>
<dbReference type="PANTHER" id="PTHR10099">
    <property type="entry name" value="PHOSPHORIBOSYLFORMYLGLYCINAMIDINE SYNTHASE"/>
    <property type="match status" value="1"/>
</dbReference>
<evidence type="ECO:0000256" key="2">
    <source>
        <dbReference type="ARBA" id="ARBA00022723"/>
    </source>
</evidence>
<dbReference type="NCBIfam" id="TIGR01857">
    <property type="entry name" value="FGAM-synthase"/>
    <property type="match status" value="1"/>
</dbReference>
<dbReference type="GO" id="GO:0005737">
    <property type="term" value="C:cytoplasm"/>
    <property type="evidence" value="ECO:0007669"/>
    <property type="project" value="TreeGrafter"/>
</dbReference>
<dbReference type="CDD" id="cd02204">
    <property type="entry name" value="PurL_repeat2"/>
    <property type="match status" value="1"/>
</dbReference>
<evidence type="ECO:0000256" key="4">
    <source>
        <dbReference type="ARBA" id="ARBA00022755"/>
    </source>
</evidence>
<dbReference type="InterPro" id="IPR029062">
    <property type="entry name" value="Class_I_gatase-like"/>
</dbReference>
<evidence type="ECO:0000259" key="7">
    <source>
        <dbReference type="Pfam" id="PF02769"/>
    </source>
</evidence>
<dbReference type="InterPro" id="IPR010918">
    <property type="entry name" value="PurM-like_C_dom"/>
</dbReference>
<evidence type="ECO:0000256" key="1">
    <source>
        <dbReference type="ARBA" id="ARBA00022598"/>
    </source>
</evidence>